<dbReference type="PANTHER" id="PTHR31009">
    <property type="entry name" value="S-ADENOSYL-L-METHIONINE:CARBOXYL METHYLTRANSFERASE FAMILY PROTEIN"/>
    <property type="match status" value="1"/>
</dbReference>
<accession>A0A6G0XTL5</accession>
<dbReference type="Proteomes" id="UP000481153">
    <property type="component" value="Unassembled WGS sequence"/>
</dbReference>
<dbReference type="Gene3D" id="3.40.50.150">
    <property type="entry name" value="Vaccinia Virus protein VP39"/>
    <property type="match status" value="1"/>
</dbReference>
<proteinExistence type="predicted"/>
<dbReference type="SUPFAM" id="SSF53335">
    <property type="entry name" value="S-adenosyl-L-methionine-dependent methyltransferases"/>
    <property type="match status" value="1"/>
</dbReference>
<dbReference type="InterPro" id="IPR005299">
    <property type="entry name" value="MeTrfase_7"/>
</dbReference>
<dbReference type="EMBL" id="VJMJ01000012">
    <property type="protein sequence ID" value="KAF0743954.1"/>
    <property type="molecule type" value="Genomic_DNA"/>
</dbReference>
<dbReference type="InterPro" id="IPR029063">
    <property type="entry name" value="SAM-dependent_MTases_sf"/>
</dbReference>
<keyword evidence="2" id="KW-1185">Reference proteome</keyword>
<dbReference type="Pfam" id="PF03492">
    <property type="entry name" value="Methyltransf_7"/>
    <property type="match status" value="1"/>
</dbReference>
<evidence type="ECO:0000313" key="1">
    <source>
        <dbReference type="EMBL" id="KAF0743954.1"/>
    </source>
</evidence>
<protein>
    <recommendedName>
        <fullName evidence="3">Methyltransferase type 11 domain-containing protein</fullName>
    </recommendedName>
</protein>
<reference evidence="1 2" key="1">
    <citation type="submission" date="2019-07" db="EMBL/GenBank/DDBJ databases">
        <title>Genomics analysis of Aphanomyces spp. identifies a new class of oomycete effector associated with host adaptation.</title>
        <authorList>
            <person name="Gaulin E."/>
        </authorList>
    </citation>
    <scope>NUCLEOTIDE SEQUENCE [LARGE SCALE GENOMIC DNA]</scope>
    <source>
        <strain evidence="1 2">ATCC 201684</strain>
    </source>
</reference>
<sequence length="284" mass="31707">MERFAKHATPKASYCIADLDQPANDFASLLKTLNSSASYIHARRNVYCGAISKSFYERLIPTASVDVVVSYIAAHWLSKLPAPLPGPMIFFEDPERHASLPPTVVAAWRQAGHNDLVNFLRLRAAELVDHGALCFTISSDDGTERCRLFLHVGTKVLEDVLALGLLSAETLERMAIPSMLRSTEDVLAAFACVPELELHKYEHIVVEYPFENPADAAALMLSVQKPSYEAAMTEEERVDPRVHEALMTCMTKRMGQIIGDYTKPYCHHVGGSFFFAHCTRRPRK</sequence>
<evidence type="ECO:0000313" key="2">
    <source>
        <dbReference type="Proteomes" id="UP000481153"/>
    </source>
</evidence>
<dbReference type="AlphaFoldDB" id="A0A6G0XTL5"/>
<gene>
    <name evidence="1" type="ORF">Ae201684_001594</name>
</gene>
<name>A0A6G0XTL5_9STRA</name>
<comment type="caution">
    <text evidence="1">The sequence shown here is derived from an EMBL/GenBank/DDBJ whole genome shotgun (WGS) entry which is preliminary data.</text>
</comment>
<organism evidence="1 2">
    <name type="scientific">Aphanomyces euteiches</name>
    <dbReference type="NCBI Taxonomy" id="100861"/>
    <lineage>
        <taxon>Eukaryota</taxon>
        <taxon>Sar</taxon>
        <taxon>Stramenopiles</taxon>
        <taxon>Oomycota</taxon>
        <taxon>Saprolegniomycetes</taxon>
        <taxon>Saprolegniales</taxon>
        <taxon>Verrucalvaceae</taxon>
        <taxon>Aphanomyces</taxon>
    </lineage>
</organism>
<dbReference type="VEuPathDB" id="FungiDB:AeMF1_018090"/>
<evidence type="ECO:0008006" key="3">
    <source>
        <dbReference type="Google" id="ProtNLM"/>
    </source>
</evidence>
<dbReference type="GO" id="GO:0008168">
    <property type="term" value="F:methyltransferase activity"/>
    <property type="evidence" value="ECO:0007669"/>
    <property type="project" value="InterPro"/>
</dbReference>